<evidence type="ECO:0000256" key="2">
    <source>
        <dbReference type="ARBA" id="ARBA00006678"/>
    </source>
</evidence>
<dbReference type="GO" id="GO:0016075">
    <property type="term" value="P:rRNA catabolic process"/>
    <property type="evidence" value="ECO:0007669"/>
    <property type="project" value="TreeGrafter"/>
</dbReference>
<dbReference type="InterPro" id="IPR020568">
    <property type="entry name" value="Ribosomal_Su5_D2-typ_SF"/>
</dbReference>
<dbReference type="SUPFAM" id="SSF54211">
    <property type="entry name" value="Ribosomal protein S5 domain 2-like"/>
    <property type="match status" value="1"/>
</dbReference>
<dbReference type="Gene3D" id="3.30.230.70">
    <property type="entry name" value="GHMP Kinase, N-terminal domain"/>
    <property type="match status" value="1"/>
</dbReference>
<dbReference type="InterPro" id="IPR001247">
    <property type="entry name" value="ExoRNase_PH_dom1"/>
</dbReference>
<dbReference type="GO" id="GO:0000176">
    <property type="term" value="C:nuclear exosome (RNase complex)"/>
    <property type="evidence" value="ECO:0007669"/>
    <property type="project" value="TreeGrafter"/>
</dbReference>
<name>A0A8K0GHH5_IGNLU</name>
<keyword evidence="8" id="KW-1185">Reference proteome</keyword>
<dbReference type="Pfam" id="PF01138">
    <property type="entry name" value="RNase_PH"/>
    <property type="match status" value="1"/>
</dbReference>
<dbReference type="GO" id="GO:0034475">
    <property type="term" value="P:U4 snRNA 3'-end processing"/>
    <property type="evidence" value="ECO:0007669"/>
    <property type="project" value="TreeGrafter"/>
</dbReference>
<dbReference type="GO" id="GO:0003723">
    <property type="term" value="F:RNA binding"/>
    <property type="evidence" value="ECO:0007669"/>
    <property type="project" value="TreeGrafter"/>
</dbReference>
<gene>
    <name evidence="7" type="ORF">ILUMI_01388</name>
</gene>
<comment type="subcellular location">
    <subcellularLocation>
        <location evidence="1">Nucleus</location>
    </subcellularLocation>
</comment>
<feature type="domain" description="Exoribonuclease phosphorolytic" evidence="6">
    <location>
        <begin position="3"/>
        <end position="119"/>
    </location>
</feature>
<dbReference type="SUPFAM" id="SSF55666">
    <property type="entry name" value="Ribonuclease PH domain 2-like"/>
    <property type="match status" value="1"/>
</dbReference>
<dbReference type="AlphaFoldDB" id="A0A8K0GHH5"/>
<dbReference type="GO" id="GO:0000177">
    <property type="term" value="C:cytoplasmic exosome (RNase complex)"/>
    <property type="evidence" value="ECO:0007669"/>
    <property type="project" value="TreeGrafter"/>
</dbReference>
<keyword evidence="3" id="KW-0698">rRNA processing</keyword>
<evidence type="ECO:0000256" key="5">
    <source>
        <dbReference type="ARBA" id="ARBA00023242"/>
    </source>
</evidence>
<dbReference type="GO" id="GO:0071051">
    <property type="term" value="P:poly(A)-dependent snoRNA 3'-end processing"/>
    <property type="evidence" value="ECO:0007669"/>
    <property type="project" value="TreeGrafter"/>
</dbReference>
<accession>A0A8K0GHH5</accession>
<evidence type="ECO:0000256" key="4">
    <source>
        <dbReference type="ARBA" id="ARBA00022835"/>
    </source>
</evidence>
<dbReference type="CDD" id="cd11372">
    <property type="entry name" value="RNase_PH_RRP46"/>
    <property type="match status" value="1"/>
</dbReference>
<evidence type="ECO:0000256" key="1">
    <source>
        <dbReference type="ARBA" id="ARBA00004123"/>
    </source>
</evidence>
<dbReference type="GO" id="GO:0005730">
    <property type="term" value="C:nucleolus"/>
    <property type="evidence" value="ECO:0007669"/>
    <property type="project" value="TreeGrafter"/>
</dbReference>
<keyword evidence="4" id="KW-0271">Exosome</keyword>
<organism evidence="7 8">
    <name type="scientific">Ignelater luminosus</name>
    <name type="common">Cucubano</name>
    <name type="synonym">Pyrophorus luminosus</name>
    <dbReference type="NCBI Taxonomy" id="2038154"/>
    <lineage>
        <taxon>Eukaryota</taxon>
        <taxon>Metazoa</taxon>
        <taxon>Ecdysozoa</taxon>
        <taxon>Arthropoda</taxon>
        <taxon>Hexapoda</taxon>
        <taxon>Insecta</taxon>
        <taxon>Pterygota</taxon>
        <taxon>Neoptera</taxon>
        <taxon>Endopterygota</taxon>
        <taxon>Coleoptera</taxon>
        <taxon>Polyphaga</taxon>
        <taxon>Elateriformia</taxon>
        <taxon>Elateroidea</taxon>
        <taxon>Elateridae</taxon>
        <taxon>Agrypninae</taxon>
        <taxon>Pyrophorini</taxon>
        <taxon>Ignelater</taxon>
    </lineage>
</organism>
<comment type="caution">
    <text evidence="7">The sequence shown here is derived from an EMBL/GenBank/DDBJ whole genome shotgun (WGS) entry which is preliminary data.</text>
</comment>
<dbReference type="PANTHER" id="PTHR11953:SF1">
    <property type="entry name" value="EXOSOME COMPLEX COMPONENT RRP46"/>
    <property type="match status" value="1"/>
</dbReference>
<dbReference type="InterPro" id="IPR050080">
    <property type="entry name" value="RNase_PH"/>
</dbReference>
<reference evidence="7" key="1">
    <citation type="submission" date="2019-08" db="EMBL/GenBank/DDBJ databases">
        <title>The genome of the North American firefly Photinus pyralis.</title>
        <authorList>
            <consortium name="Photinus pyralis genome working group"/>
            <person name="Fallon T.R."/>
            <person name="Sander Lower S.E."/>
            <person name="Weng J.-K."/>
        </authorList>
    </citation>
    <scope>NUCLEOTIDE SEQUENCE</scope>
    <source>
        <strain evidence="7">TRF0915ILg1</strain>
        <tissue evidence="7">Whole body</tissue>
    </source>
</reference>
<dbReference type="PANTHER" id="PTHR11953">
    <property type="entry name" value="EXOSOME COMPLEX COMPONENT"/>
    <property type="match status" value="1"/>
</dbReference>
<dbReference type="OrthoDB" id="27298at2759"/>
<dbReference type="Proteomes" id="UP000801492">
    <property type="component" value="Unassembled WGS sequence"/>
</dbReference>
<dbReference type="InterPro" id="IPR027408">
    <property type="entry name" value="PNPase/RNase_PH_dom_sf"/>
</dbReference>
<proteinExistence type="inferred from homology"/>
<evidence type="ECO:0000313" key="7">
    <source>
        <dbReference type="EMBL" id="KAF2904785.1"/>
    </source>
</evidence>
<keyword evidence="5" id="KW-0539">Nucleus</keyword>
<evidence type="ECO:0000313" key="8">
    <source>
        <dbReference type="Proteomes" id="UP000801492"/>
    </source>
</evidence>
<dbReference type="EMBL" id="VTPC01000676">
    <property type="protein sequence ID" value="KAF2904785.1"/>
    <property type="molecule type" value="Genomic_DNA"/>
</dbReference>
<dbReference type="GO" id="GO:0071028">
    <property type="term" value="P:nuclear mRNA surveillance"/>
    <property type="evidence" value="ECO:0007669"/>
    <property type="project" value="TreeGrafter"/>
</dbReference>
<sequence length="209" mass="22599">MSSINCKLGVLSRPDGSALLTQGETTVMAGIYGPIEVKSQKLLINKASVEVCYRPKAGLPGIGDKFYESIIQNICEAALVSVLYPRSSILVVIQEMQNYGGLIACAVNACCLALLSSGIDMKFLIASVSCAMDNQGILHLNPDKIIWQNATATFVFVFDSTVQRIVASHTSGSFSSLQYQDALDLCKNGSKEVFEFYKTVIAQEISHES</sequence>
<evidence type="ECO:0000259" key="6">
    <source>
        <dbReference type="Pfam" id="PF01138"/>
    </source>
</evidence>
<evidence type="ECO:0000256" key="3">
    <source>
        <dbReference type="ARBA" id="ARBA00022552"/>
    </source>
</evidence>
<protein>
    <recommendedName>
        <fullName evidence="6">Exoribonuclease phosphorolytic domain-containing protein</fullName>
    </recommendedName>
</protein>
<dbReference type="InterPro" id="IPR036345">
    <property type="entry name" value="ExoRNase_PH_dom2_sf"/>
</dbReference>
<comment type="similarity">
    <text evidence="2">Belongs to the RNase PH family.</text>
</comment>
<dbReference type="GO" id="GO:0006364">
    <property type="term" value="P:rRNA processing"/>
    <property type="evidence" value="ECO:0007669"/>
    <property type="project" value="UniProtKB-KW"/>
</dbReference>